<dbReference type="AlphaFoldDB" id="A0A1H3PFE2"/>
<dbReference type="Proteomes" id="UP000198625">
    <property type="component" value="Unassembled WGS sequence"/>
</dbReference>
<gene>
    <name evidence="1" type="ORF">SAMN05660462_01487</name>
</gene>
<dbReference type="OrthoDB" id="2083019at2"/>
<dbReference type="EMBL" id="FNQE01000014">
    <property type="protein sequence ID" value="SDY99816.1"/>
    <property type="molecule type" value="Genomic_DNA"/>
</dbReference>
<sequence length="152" mass="18205">MENNIVSLDNFRLKKIEHKQKSSDGFCIKDRKEKIYLDGTEVEVLINFLDEFISFLKGNEEKLMNENEWGLVEDGQNCRRECKRIKKVIKDNMELYEDYAMLERDDISFLFSHIYMYNSSIDIKKQQKNLEKYKTVMDKFNEKLKGNGRPLI</sequence>
<accession>A0A1H3PFE2</accession>
<reference evidence="1 2" key="1">
    <citation type="submission" date="2016-10" db="EMBL/GenBank/DDBJ databases">
        <authorList>
            <person name="de Groot N.N."/>
        </authorList>
    </citation>
    <scope>NUCLEOTIDE SEQUENCE [LARGE SCALE GENOMIC DNA]</scope>
    <source>
        <strain evidence="1 2">DSM 21650</strain>
    </source>
</reference>
<name>A0A1H3PFE2_9FIRM</name>
<protein>
    <submittedName>
        <fullName evidence="1">Uncharacterized protein</fullName>
    </submittedName>
</protein>
<evidence type="ECO:0000313" key="2">
    <source>
        <dbReference type="Proteomes" id="UP000198625"/>
    </source>
</evidence>
<dbReference type="RefSeq" id="WP_091729298.1">
    <property type="nucleotide sequence ID" value="NZ_FNQE01000014.1"/>
</dbReference>
<keyword evidence="2" id="KW-1185">Reference proteome</keyword>
<proteinExistence type="predicted"/>
<organism evidence="1 2">
    <name type="scientific">Proteiniborus ethanoligenes</name>
    <dbReference type="NCBI Taxonomy" id="415015"/>
    <lineage>
        <taxon>Bacteria</taxon>
        <taxon>Bacillati</taxon>
        <taxon>Bacillota</taxon>
        <taxon>Clostridia</taxon>
        <taxon>Eubacteriales</taxon>
        <taxon>Proteiniborus</taxon>
    </lineage>
</organism>
<evidence type="ECO:0000313" key="1">
    <source>
        <dbReference type="EMBL" id="SDY99816.1"/>
    </source>
</evidence>